<reference evidence="1 2" key="1">
    <citation type="submission" date="2018-01" db="EMBL/GenBank/DDBJ databases">
        <authorList>
            <person name="Gaut B.S."/>
            <person name="Morton B.R."/>
            <person name="Clegg M.T."/>
            <person name="Duvall M.R."/>
        </authorList>
    </citation>
    <scope>NUCLEOTIDE SEQUENCE [LARGE SCALE GENOMIC DNA]</scope>
    <source>
        <strain evidence="1">GP69</strain>
    </source>
</reference>
<organism evidence="1 2">
    <name type="scientific">Acetatifactor muris</name>
    <dbReference type="NCBI Taxonomy" id="879566"/>
    <lineage>
        <taxon>Bacteria</taxon>
        <taxon>Bacillati</taxon>
        <taxon>Bacillota</taxon>
        <taxon>Clostridia</taxon>
        <taxon>Lachnospirales</taxon>
        <taxon>Lachnospiraceae</taxon>
        <taxon>Acetatifactor</taxon>
    </lineage>
</organism>
<dbReference type="EMBL" id="OFSM01000021">
    <property type="protein sequence ID" value="SOY31074.1"/>
    <property type="molecule type" value="Genomic_DNA"/>
</dbReference>
<proteinExistence type="predicted"/>
<evidence type="ECO:0000313" key="1">
    <source>
        <dbReference type="EMBL" id="SOY31074.1"/>
    </source>
</evidence>
<dbReference type="OrthoDB" id="2062582at2"/>
<dbReference type="Proteomes" id="UP000236311">
    <property type="component" value="Unassembled WGS sequence"/>
</dbReference>
<keyword evidence="2" id="KW-1185">Reference proteome</keyword>
<accession>A0A2K4ZKQ0</accession>
<protein>
    <submittedName>
        <fullName evidence="1">Uncharacterized protein</fullName>
    </submittedName>
</protein>
<gene>
    <name evidence="1" type="ORF">AMURIS_03808</name>
</gene>
<dbReference type="AlphaFoldDB" id="A0A2K4ZKQ0"/>
<sequence>MADKARHKIRNLLMKLNDEDRNTLCCLLIKAGYAARIGKERPGGKGQTMYFVEFWEEDADA</sequence>
<evidence type="ECO:0000313" key="2">
    <source>
        <dbReference type="Proteomes" id="UP000236311"/>
    </source>
</evidence>
<name>A0A2K4ZKQ0_9FIRM</name>
<dbReference type="RefSeq" id="WP_103241078.1">
    <property type="nucleotide sequence ID" value="NZ_JANJZD010000024.1"/>
</dbReference>